<gene>
    <name evidence="3" type="ORF">BSU04_03490</name>
</gene>
<dbReference type="Gene3D" id="3.40.190.10">
    <property type="entry name" value="Periplasmic binding protein-like II"/>
    <property type="match status" value="2"/>
</dbReference>
<evidence type="ECO:0000313" key="4">
    <source>
        <dbReference type="Proteomes" id="UP000214720"/>
    </source>
</evidence>
<organism evidence="3 4">
    <name type="scientific">Caballeronia sordidicola</name>
    <name type="common">Burkholderia sordidicola</name>
    <dbReference type="NCBI Taxonomy" id="196367"/>
    <lineage>
        <taxon>Bacteria</taxon>
        <taxon>Pseudomonadati</taxon>
        <taxon>Pseudomonadota</taxon>
        <taxon>Betaproteobacteria</taxon>
        <taxon>Burkholderiales</taxon>
        <taxon>Burkholderiaceae</taxon>
        <taxon>Caballeronia</taxon>
    </lineage>
</organism>
<sequence length="312" mass="33266">MDNAIQKVAEQQPAGMQRRSILKACGLGIGAGAALLAGCTKRAAPALGAGPGGAAGSLLDKWLKTKKAVLGFEFGSPPMQFRNTTTKQPTGYTVELVQAMFHDLSPDIAVEFVEMPFGQLVAAVQSRKVDMIEPITNLPSRALNGWFTAFPAAYHSVFCLVNKDSHLKSVDDLNKPGVKFALLQGTSQEAVAKVTFPNAQILAFPGVPEALNEVGSGRADATIQSLYTAINAIRNGQPVKVLGSDPLYVDSASFYLPEGDIRTLTWMNNWLSYSAAHGSMQKLWEKWVVNDAKKYNLPSVAVGAGGGLIKTS</sequence>
<dbReference type="AlphaFoldDB" id="A0A226X9D4"/>
<evidence type="ECO:0000259" key="2">
    <source>
        <dbReference type="SMART" id="SM00062"/>
    </source>
</evidence>
<accession>A0A226X9D4</accession>
<feature type="domain" description="Solute-binding protein family 3/N-terminal" evidence="2">
    <location>
        <begin position="67"/>
        <end position="291"/>
    </location>
</feature>
<dbReference type="SUPFAM" id="SSF53850">
    <property type="entry name" value="Periplasmic binding protein-like II"/>
    <property type="match status" value="1"/>
</dbReference>
<dbReference type="SMART" id="SM00062">
    <property type="entry name" value="PBPb"/>
    <property type="match status" value="1"/>
</dbReference>
<proteinExistence type="predicted"/>
<dbReference type="PANTHER" id="PTHR35936:SF17">
    <property type="entry name" value="ARGININE-BINDING EXTRACELLULAR PROTEIN ARTP"/>
    <property type="match status" value="1"/>
</dbReference>
<reference evidence="4" key="1">
    <citation type="submission" date="2017-01" db="EMBL/GenBank/DDBJ databases">
        <title>Genome Analysis of Deinococcus marmoris KOPRI26562.</title>
        <authorList>
            <person name="Kim J.H."/>
            <person name="Oh H.-M."/>
        </authorList>
    </citation>
    <scope>NUCLEOTIDE SEQUENCE [LARGE SCALE GENOMIC DNA]</scope>
    <source>
        <strain evidence="4">PAMC 26633</strain>
    </source>
</reference>
<dbReference type="PROSITE" id="PS51318">
    <property type="entry name" value="TAT"/>
    <property type="match status" value="1"/>
</dbReference>
<comment type="caution">
    <text evidence="3">The sequence shown here is derived from an EMBL/GenBank/DDBJ whole genome shotgun (WGS) entry which is preliminary data.</text>
</comment>
<keyword evidence="1" id="KW-0732">Signal</keyword>
<dbReference type="EMBL" id="MTHB01000024">
    <property type="protein sequence ID" value="OXC80086.1"/>
    <property type="molecule type" value="Genomic_DNA"/>
</dbReference>
<protein>
    <submittedName>
        <fullName evidence="3">ABC transporter amino acid-binding protein</fullName>
    </submittedName>
</protein>
<dbReference type="InterPro" id="IPR001638">
    <property type="entry name" value="Solute-binding_3/MltF_N"/>
</dbReference>
<dbReference type="InterPro" id="IPR006311">
    <property type="entry name" value="TAT_signal"/>
</dbReference>
<name>A0A226X9D4_CABSO</name>
<dbReference type="PANTHER" id="PTHR35936">
    <property type="entry name" value="MEMBRANE-BOUND LYTIC MUREIN TRANSGLYCOSYLASE F"/>
    <property type="match status" value="1"/>
</dbReference>
<dbReference type="RefSeq" id="WP_179258187.1">
    <property type="nucleotide sequence ID" value="NZ_MTHB01000024.1"/>
</dbReference>
<dbReference type="Pfam" id="PF00497">
    <property type="entry name" value="SBP_bac_3"/>
    <property type="match status" value="1"/>
</dbReference>
<evidence type="ECO:0000256" key="1">
    <source>
        <dbReference type="ARBA" id="ARBA00022729"/>
    </source>
</evidence>
<evidence type="ECO:0000313" key="3">
    <source>
        <dbReference type="EMBL" id="OXC80086.1"/>
    </source>
</evidence>
<dbReference type="Proteomes" id="UP000214720">
    <property type="component" value="Unassembled WGS sequence"/>
</dbReference>